<dbReference type="CDD" id="cd13585">
    <property type="entry name" value="PBP2_TMBP_like"/>
    <property type="match status" value="1"/>
</dbReference>
<feature type="chain" id="PRO_5030929062" evidence="5">
    <location>
        <begin position="34"/>
        <end position="419"/>
    </location>
</feature>
<dbReference type="Pfam" id="PF13416">
    <property type="entry name" value="SBP_bac_8"/>
    <property type="match status" value="1"/>
</dbReference>
<evidence type="ECO:0000313" key="7">
    <source>
        <dbReference type="Proteomes" id="UP000553209"/>
    </source>
</evidence>
<dbReference type="AlphaFoldDB" id="A0A7X6MG47"/>
<evidence type="ECO:0000256" key="5">
    <source>
        <dbReference type="SAM" id="SignalP"/>
    </source>
</evidence>
<feature type="compositionally biased region" description="Basic and acidic residues" evidence="4">
    <location>
        <begin position="403"/>
        <end position="419"/>
    </location>
</feature>
<dbReference type="Gene3D" id="3.40.190.10">
    <property type="entry name" value="Periplasmic binding protein-like II"/>
    <property type="match status" value="2"/>
</dbReference>
<dbReference type="GO" id="GO:0015768">
    <property type="term" value="P:maltose transport"/>
    <property type="evidence" value="ECO:0007669"/>
    <property type="project" value="TreeGrafter"/>
</dbReference>
<dbReference type="RefSeq" id="WP_061079357.1">
    <property type="nucleotide sequence ID" value="NZ_JAAXPG010000013.1"/>
</dbReference>
<keyword evidence="7" id="KW-1185">Reference proteome</keyword>
<dbReference type="GO" id="GO:0055052">
    <property type="term" value="C:ATP-binding cassette (ABC) transporter complex, substrate-binding subunit-containing"/>
    <property type="evidence" value="ECO:0007669"/>
    <property type="project" value="TreeGrafter"/>
</dbReference>
<keyword evidence="2" id="KW-0813">Transport</keyword>
<comment type="caution">
    <text evidence="6">The sequence shown here is derived from an EMBL/GenBank/DDBJ whole genome shotgun (WGS) entry which is preliminary data.</text>
</comment>
<feature type="region of interest" description="Disordered" evidence="4">
    <location>
        <begin position="397"/>
        <end position="419"/>
    </location>
</feature>
<dbReference type="GO" id="GO:0042956">
    <property type="term" value="P:maltodextrin transmembrane transport"/>
    <property type="evidence" value="ECO:0007669"/>
    <property type="project" value="TreeGrafter"/>
</dbReference>
<dbReference type="PANTHER" id="PTHR30061:SF50">
    <property type="entry name" value="MALTOSE_MALTODEXTRIN-BINDING PERIPLASMIC PROTEIN"/>
    <property type="match status" value="1"/>
</dbReference>
<evidence type="ECO:0000256" key="3">
    <source>
        <dbReference type="ARBA" id="ARBA00022729"/>
    </source>
</evidence>
<evidence type="ECO:0000256" key="2">
    <source>
        <dbReference type="ARBA" id="ARBA00022448"/>
    </source>
</evidence>
<organism evidence="6 7">
    <name type="scientific">Nocardiopsis alborubida</name>
    <dbReference type="NCBI Taxonomy" id="146802"/>
    <lineage>
        <taxon>Bacteria</taxon>
        <taxon>Bacillati</taxon>
        <taxon>Actinomycetota</taxon>
        <taxon>Actinomycetes</taxon>
        <taxon>Streptosporangiales</taxon>
        <taxon>Nocardiopsidaceae</taxon>
        <taxon>Nocardiopsis</taxon>
    </lineage>
</organism>
<feature type="signal peptide" evidence="5">
    <location>
        <begin position="1"/>
        <end position="33"/>
    </location>
</feature>
<dbReference type="PANTHER" id="PTHR30061">
    <property type="entry name" value="MALTOSE-BINDING PERIPLASMIC PROTEIN"/>
    <property type="match status" value="1"/>
</dbReference>
<proteinExistence type="inferred from homology"/>
<dbReference type="Proteomes" id="UP000553209">
    <property type="component" value="Unassembled WGS sequence"/>
</dbReference>
<evidence type="ECO:0000313" key="6">
    <source>
        <dbReference type="EMBL" id="NKY99043.1"/>
    </source>
</evidence>
<evidence type="ECO:0000256" key="1">
    <source>
        <dbReference type="ARBA" id="ARBA00008520"/>
    </source>
</evidence>
<dbReference type="PROSITE" id="PS51257">
    <property type="entry name" value="PROKAR_LIPOPROTEIN"/>
    <property type="match status" value="1"/>
</dbReference>
<dbReference type="SUPFAM" id="SSF53850">
    <property type="entry name" value="Periplasmic binding protein-like II"/>
    <property type="match status" value="1"/>
</dbReference>
<dbReference type="EMBL" id="JAAXPG010000013">
    <property type="protein sequence ID" value="NKY99043.1"/>
    <property type="molecule type" value="Genomic_DNA"/>
</dbReference>
<sequence>MHEHLYRHPHRPLRTASAAACAAALALTGVGCAAERDPSVYTIMDSSTDEPYHTWDQEAMDACGDQVGVEVRHISVPADQLVPKALRMASSDSLPDVLNLDGSDLPQFAAAGGLVPLEELGIPTDGLSEGALSIGSYEGVYYGAARSVNSLGLFYDTAALEEAGIDPPRTWAELEEAAAELTGGGRYGLAISALATEDGVYQFLPWLWSNGGDERELASPESVEALEYVTSLVEAGSVSPSVVNWTQADVNDQFIAGNTAMMVNGPWQLPVLQEHPDLEWAVAEIPVPEAGDTSVAPIGGTTFTVPVNGDDPDRERVAGELVACLTTAEAQLDWSTKGSNVPVDTEAAEQYRDLVPELAPFVDQVRTARSRTEYAGTEWNTYSQAVGTALQAALTGEADPQEAMERAQARVEAELGGRS</sequence>
<protein>
    <submittedName>
        <fullName evidence="6">Sugar ABC transporter substrate-binding protein</fullName>
    </submittedName>
</protein>
<keyword evidence="3 5" id="KW-0732">Signal</keyword>
<evidence type="ECO:0000256" key="4">
    <source>
        <dbReference type="SAM" id="MobiDB-lite"/>
    </source>
</evidence>
<comment type="similarity">
    <text evidence="1">Belongs to the bacterial solute-binding protein 1 family.</text>
</comment>
<accession>A0A7X6MG47</accession>
<name>A0A7X6MG47_9ACTN</name>
<dbReference type="GO" id="GO:1901982">
    <property type="term" value="F:maltose binding"/>
    <property type="evidence" value="ECO:0007669"/>
    <property type="project" value="TreeGrafter"/>
</dbReference>
<gene>
    <name evidence="6" type="ORF">HGB44_15440</name>
</gene>
<dbReference type="InterPro" id="IPR006059">
    <property type="entry name" value="SBP"/>
</dbReference>
<reference evidence="6 7" key="1">
    <citation type="submission" date="2020-04" db="EMBL/GenBank/DDBJ databases">
        <title>MicrobeNet Type strains.</title>
        <authorList>
            <person name="Nicholson A.C."/>
        </authorList>
    </citation>
    <scope>NUCLEOTIDE SEQUENCE [LARGE SCALE GENOMIC DNA]</scope>
    <source>
        <strain evidence="6 7">ATCC 23612</strain>
    </source>
</reference>